<comment type="caution">
    <text evidence="7">The sequence shown here is derived from an EMBL/GenBank/DDBJ whole genome shotgun (WGS) entry which is preliminary data.</text>
</comment>
<keyword evidence="2" id="KW-0863">Zinc-finger</keyword>
<dbReference type="Pfam" id="PF01258">
    <property type="entry name" value="zf-dskA_traR"/>
    <property type="match status" value="1"/>
</dbReference>
<name>A0ABX0HYD8_9BURK</name>
<sequence length="125" mass="14465">MSTQLTAGQRAWLEAALVQRQHQLDRRLEDHHQGLSRAEHAHELREQDHDDQPQREDERDVDMALSDLELRELGEVSAALRRLQAGAYGRCADCDEAIPFDRLKAEPWALRCVGCESRRERQPSR</sequence>
<evidence type="ECO:0000313" key="7">
    <source>
        <dbReference type="EMBL" id="NHK98621.1"/>
    </source>
</evidence>
<protein>
    <submittedName>
        <fullName evidence="7">Molecular chaperone DnaK</fullName>
    </submittedName>
</protein>
<feature type="zinc finger region" description="dksA C4-type" evidence="4">
    <location>
        <begin position="91"/>
        <end position="115"/>
    </location>
</feature>
<dbReference type="RefSeq" id="WP_037290783.1">
    <property type="nucleotide sequence ID" value="NZ_JAAOCD010000004.1"/>
</dbReference>
<dbReference type="EMBL" id="JAAOCD010000004">
    <property type="protein sequence ID" value="NHK98621.1"/>
    <property type="molecule type" value="Genomic_DNA"/>
</dbReference>
<organism evidence="7 8">
    <name type="scientific">Rubrivivax benzoatilyticus</name>
    <dbReference type="NCBI Taxonomy" id="316997"/>
    <lineage>
        <taxon>Bacteria</taxon>
        <taxon>Pseudomonadati</taxon>
        <taxon>Pseudomonadota</taxon>
        <taxon>Betaproteobacteria</taxon>
        <taxon>Burkholderiales</taxon>
        <taxon>Sphaerotilaceae</taxon>
        <taxon>Rubrivivax</taxon>
    </lineage>
</organism>
<reference evidence="7 8" key="1">
    <citation type="submission" date="2020-03" db="EMBL/GenBank/DDBJ databases">
        <title>Rubrivivax benzoatilyticus JA2 (sequenced after 10 years sub-culturing).</title>
        <authorList>
            <person name="Gupta D."/>
            <person name="Chintalapati S."/>
            <person name="Chintalapati V.R."/>
        </authorList>
    </citation>
    <scope>NUCLEOTIDE SEQUENCE [LARGE SCALE GENOMIC DNA]</scope>
    <source>
        <strain evidence="7 8">JA2-Mal</strain>
    </source>
</reference>
<dbReference type="PANTHER" id="PTHR33823">
    <property type="entry name" value="RNA POLYMERASE-BINDING TRANSCRIPTION FACTOR DKSA-RELATED"/>
    <property type="match status" value="1"/>
</dbReference>
<dbReference type="PROSITE" id="PS51128">
    <property type="entry name" value="ZF_DKSA_2"/>
    <property type="match status" value="1"/>
</dbReference>
<evidence type="ECO:0000259" key="6">
    <source>
        <dbReference type="Pfam" id="PF01258"/>
    </source>
</evidence>
<evidence type="ECO:0000256" key="1">
    <source>
        <dbReference type="ARBA" id="ARBA00022723"/>
    </source>
</evidence>
<dbReference type="SUPFAM" id="SSF109635">
    <property type="entry name" value="DnaK suppressor protein DksA, alpha-hairpin domain"/>
    <property type="match status" value="1"/>
</dbReference>
<feature type="region of interest" description="Disordered" evidence="5">
    <location>
        <begin position="24"/>
        <end position="60"/>
    </location>
</feature>
<dbReference type="InterPro" id="IPR037187">
    <property type="entry name" value="DnaK_N"/>
</dbReference>
<dbReference type="Proteomes" id="UP000802098">
    <property type="component" value="Unassembled WGS sequence"/>
</dbReference>
<keyword evidence="8" id="KW-1185">Reference proteome</keyword>
<evidence type="ECO:0000256" key="4">
    <source>
        <dbReference type="PROSITE-ProRule" id="PRU00510"/>
    </source>
</evidence>
<gene>
    <name evidence="7" type="ORF">G7087_09565</name>
</gene>
<evidence type="ECO:0000256" key="5">
    <source>
        <dbReference type="SAM" id="MobiDB-lite"/>
    </source>
</evidence>
<feature type="domain" description="Zinc finger DksA/TraR C4-type" evidence="6">
    <location>
        <begin position="86"/>
        <end position="121"/>
    </location>
</feature>
<accession>A0ABX0HYD8</accession>
<evidence type="ECO:0000313" key="8">
    <source>
        <dbReference type="Proteomes" id="UP000802098"/>
    </source>
</evidence>
<keyword evidence="1" id="KW-0479">Metal-binding</keyword>
<dbReference type="Gene3D" id="1.20.120.910">
    <property type="entry name" value="DksA, coiled-coil domain"/>
    <property type="match status" value="1"/>
</dbReference>
<dbReference type="PANTHER" id="PTHR33823:SF4">
    <property type="entry name" value="GENERAL STRESS PROTEIN 16O"/>
    <property type="match status" value="1"/>
</dbReference>
<evidence type="ECO:0000256" key="3">
    <source>
        <dbReference type="ARBA" id="ARBA00022833"/>
    </source>
</evidence>
<dbReference type="InterPro" id="IPR000962">
    <property type="entry name" value="Znf_DskA_TraR"/>
</dbReference>
<proteinExistence type="predicted"/>
<evidence type="ECO:0000256" key="2">
    <source>
        <dbReference type="ARBA" id="ARBA00022771"/>
    </source>
</evidence>
<keyword evidence="3" id="KW-0862">Zinc</keyword>
<dbReference type="SUPFAM" id="SSF57716">
    <property type="entry name" value="Glucocorticoid receptor-like (DNA-binding domain)"/>
    <property type="match status" value="1"/>
</dbReference>